<dbReference type="PANTHER" id="PTHR42953:SF8">
    <property type="entry name" value="ZINT DOMAIN-CONTAINING PROTEIN"/>
    <property type="match status" value="1"/>
</dbReference>
<name>A0ABV9DIM6_9BACI</name>
<dbReference type="PRINTS" id="PR00690">
    <property type="entry name" value="ADHESNFAMILY"/>
</dbReference>
<dbReference type="SUPFAM" id="SSF53807">
    <property type="entry name" value="Helical backbone' metal receptor"/>
    <property type="match status" value="1"/>
</dbReference>
<reference evidence="5" key="1">
    <citation type="journal article" date="2019" name="Int. J. Syst. Evol. Microbiol.">
        <title>The Global Catalogue of Microorganisms (GCM) 10K type strain sequencing project: providing services to taxonomists for standard genome sequencing and annotation.</title>
        <authorList>
            <consortium name="The Broad Institute Genomics Platform"/>
            <consortium name="The Broad Institute Genome Sequencing Center for Infectious Disease"/>
            <person name="Wu L."/>
            <person name="Ma J."/>
        </authorList>
    </citation>
    <scope>NUCLEOTIDE SEQUENCE [LARGE SCALE GENOMIC DNA]</scope>
    <source>
        <strain evidence="5">CGMCC 4.7426</strain>
    </source>
</reference>
<dbReference type="InterPro" id="IPR050492">
    <property type="entry name" value="Bact_metal-bind_prot9"/>
</dbReference>
<dbReference type="PROSITE" id="PS51257">
    <property type="entry name" value="PROKAR_LIPOPROTEIN"/>
    <property type="match status" value="1"/>
</dbReference>
<dbReference type="Gene3D" id="3.40.50.1980">
    <property type="entry name" value="Nitrogenase molybdenum iron protein domain"/>
    <property type="match status" value="2"/>
</dbReference>
<keyword evidence="5" id="KW-1185">Reference proteome</keyword>
<accession>A0ABV9DIM6</accession>
<organism evidence="4 5">
    <name type="scientific">Virgibacillus kekensis</name>
    <dbReference type="NCBI Taxonomy" id="202261"/>
    <lineage>
        <taxon>Bacteria</taxon>
        <taxon>Bacillati</taxon>
        <taxon>Bacillota</taxon>
        <taxon>Bacilli</taxon>
        <taxon>Bacillales</taxon>
        <taxon>Bacillaceae</taxon>
        <taxon>Virgibacillus</taxon>
    </lineage>
</organism>
<dbReference type="InterPro" id="IPR006129">
    <property type="entry name" value="AdhesinB"/>
</dbReference>
<evidence type="ECO:0000256" key="3">
    <source>
        <dbReference type="RuleBase" id="RU003512"/>
    </source>
</evidence>
<evidence type="ECO:0000313" key="5">
    <source>
        <dbReference type="Proteomes" id="UP001595989"/>
    </source>
</evidence>
<proteinExistence type="inferred from homology"/>
<comment type="caution">
    <text evidence="4">The sequence shown here is derived from an EMBL/GenBank/DDBJ whole genome shotgun (WGS) entry which is preliminary data.</text>
</comment>
<dbReference type="EMBL" id="JBHSFU010000005">
    <property type="protein sequence ID" value="MFC4558695.1"/>
    <property type="molecule type" value="Genomic_DNA"/>
</dbReference>
<sequence>MNKYLVIMFIICGFIISGCTSSPNTQKNNQFTVYTSLYPIQYAVERIAGKTVETKSVYPPGVDAHTYEPAAKEITAIAEGDAFIYLGAGMEAFAETTAQALKSQDVRLIELGKHDELFHNEEIHDSHEETEAEHHGHDHGDVNPHIWLDPLRMIEMASLIKEELISMRPENKQFYEQNFSTLKNDLLALDQQFIETLKPKNDKRILVSHAAYSYWEDRYGIEQIAISGISSSNEPSQKDLTRIIEAAKRYNMNYLILEQNSSDRVTEIIRQEIDARALYIHNLSVLTEEDIRDDENYLSLMRHNLSVLDTATEQEGTANE</sequence>
<evidence type="ECO:0000313" key="4">
    <source>
        <dbReference type="EMBL" id="MFC4558695.1"/>
    </source>
</evidence>
<dbReference type="RefSeq" id="WP_390295765.1">
    <property type="nucleotide sequence ID" value="NZ_JBHSFU010000005.1"/>
</dbReference>
<evidence type="ECO:0000256" key="1">
    <source>
        <dbReference type="ARBA" id="ARBA00022448"/>
    </source>
</evidence>
<gene>
    <name evidence="4" type="ORF">ACFO3D_10785</name>
</gene>
<dbReference type="PRINTS" id="PR00691">
    <property type="entry name" value="ADHESINB"/>
</dbReference>
<keyword evidence="2" id="KW-0732">Signal</keyword>
<dbReference type="InterPro" id="IPR006127">
    <property type="entry name" value="ZnuA-like"/>
</dbReference>
<dbReference type="Pfam" id="PF01297">
    <property type="entry name" value="ZnuA"/>
    <property type="match status" value="1"/>
</dbReference>
<dbReference type="Proteomes" id="UP001595989">
    <property type="component" value="Unassembled WGS sequence"/>
</dbReference>
<comment type="similarity">
    <text evidence="3">Belongs to the bacterial solute-binding protein 9 family.</text>
</comment>
<dbReference type="PANTHER" id="PTHR42953">
    <property type="entry name" value="HIGH-AFFINITY ZINC UPTAKE SYSTEM PROTEIN ZNUA-RELATED"/>
    <property type="match status" value="1"/>
</dbReference>
<evidence type="ECO:0000256" key="2">
    <source>
        <dbReference type="ARBA" id="ARBA00022729"/>
    </source>
</evidence>
<dbReference type="InterPro" id="IPR006128">
    <property type="entry name" value="Lipoprotein_PsaA-like"/>
</dbReference>
<protein>
    <submittedName>
        <fullName evidence="4">Metal ABC transporter solute-binding protein, Zn/Mn family</fullName>
    </submittedName>
</protein>
<keyword evidence="1 3" id="KW-0813">Transport</keyword>